<dbReference type="PANTHER" id="PTHR10182:SF34">
    <property type="entry name" value="MO25-LIKE PROTEIN"/>
    <property type="match status" value="1"/>
</dbReference>
<accession>A0A6J1EN08</accession>
<name>A0A6J1EN08_CUCMO</name>
<dbReference type="RefSeq" id="XP_022928128.1">
    <property type="nucleotide sequence ID" value="XM_023072360.1"/>
</dbReference>
<evidence type="ECO:0000313" key="2">
    <source>
        <dbReference type="Proteomes" id="UP000504609"/>
    </source>
</evidence>
<dbReference type="InterPro" id="IPR011989">
    <property type="entry name" value="ARM-like"/>
</dbReference>
<dbReference type="Proteomes" id="UP000504609">
    <property type="component" value="Unplaced"/>
</dbReference>
<comment type="similarity">
    <text evidence="1">Belongs to the Mo25 family.</text>
</comment>
<protein>
    <submittedName>
        <fullName evidence="3">MO25-like protein At5g47540</fullName>
    </submittedName>
</protein>
<reference evidence="3" key="1">
    <citation type="submission" date="2025-08" db="UniProtKB">
        <authorList>
            <consortium name="RefSeq"/>
        </authorList>
    </citation>
    <scope>IDENTIFICATION</scope>
    <source>
        <tissue evidence="3">Young leaves</tissue>
    </source>
</reference>
<dbReference type="Gene3D" id="1.25.10.10">
    <property type="entry name" value="Leucine-rich Repeat Variant"/>
    <property type="match status" value="1"/>
</dbReference>
<sequence>MKGLFKPKPRSPLELVRYAHELLLFIDRSDGVREQKREEKISELNKTISQMRTILYGNGEEEPNPDACAQLTQEFFRENTFHLFIACIPRLNSGLRQCATHVLANLQRQQVKSRMIASDYLENNMDIMDILIPGYEDSDIALTYGAIASECIRHQCVAKYILESEHIKKFFDYVQNPIFYVASDASATFRKLLTRHKSTVTGFLTTNYEWFFEEYNTQLLESPNYITKRHAVKLLGDLLLDNSNAVVMVRYVSSLDNMRILMNLLRDPNKMIQRDAFHVFKLFVANKNKPLEITGVLVANRTKLLRLLDELRLDKDDEGFEEDKAQVMREISMLETGDLWASEIEKDEIQC</sequence>
<evidence type="ECO:0000313" key="3">
    <source>
        <dbReference type="RefSeq" id="XP_022928128.1"/>
    </source>
</evidence>
<evidence type="ECO:0000256" key="1">
    <source>
        <dbReference type="ARBA" id="ARBA00011012"/>
    </source>
</evidence>
<dbReference type="GO" id="GO:0043539">
    <property type="term" value="F:protein serine/threonine kinase activator activity"/>
    <property type="evidence" value="ECO:0007669"/>
    <property type="project" value="TreeGrafter"/>
</dbReference>
<dbReference type="AlphaFoldDB" id="A0A6J1EN08"/>
<dbReference type="PANTHER" id="PTHR10182">
    <property type="entry name" value="CALCIUM-BINDING PROTEIN 39-RELATED"/>
    <property type="match status" value="1"/>
</dbReference>
<dbReference type="InterPro" id="IPR016024">
    <property type="entry name" value="ARM-type_fold"/>
</dbReference>
<keyword evidence="2" id="KW-1185">Reference proteome</keyword>
<dbReference type="SUPFAM" id="SSF48371">
    <property type="entry name" value="ARM repeat"/>
    <property type="match status" value="1"/>
</dbReference>
<dbReference type="KEGG" id="cmos:111435045"/>
<gene>
    <name evidence="3" type="primary">LOC111435045</name>
</gene>
<organism evidence="2 3">
    <name type="scientific">Cucurbita moschata</name>
    <name type="common">Winter crookneck squash</name>
    <name type="synonym">Cucurbita pepo var. moschata</name>
    <dbReference type="NCBI Taxonomy" id="3662"/>
    <lineage>
        <taxon>Eukaryota</taxon>
        <taxon>Viridiplantae</taxon>
        <taxon>Streptophyta</taxon>
        <taxon>Embryophyta</taxon>
        <taxon>Tracheophyta</taxon>
        <taxon>Spermatophyta</taxon>
        <taxon>Magnoliopsida</taxon>
        <taxon>eudicotyledons</taxon>
        <taxon>Gunneridae</taxon>
        <taxon>Pentapetalae</taxon>
        <taxon>rosids</taxon>
        <taxon>fabids</taxon>
        <taxon>Cucurbitales</taxon>
        <taxon>Cucurbitaceae</taxon>
        <taxon>Cucurbiteae</taxon>
        <taxon>Cucurbita</taxon>
    </lineage>
</organism>
<dbReference type="GO" id="GO:0035556">
    <property type="term" value="P:intracellular signal transduction"/>
    <property type="evidence" value="ECO:0007669"/>
    <property type="project" value="TreeGrafter"/>
</dbReference>
<dbReference type="InterPro" id="IPR013878">
    <property type="entry name" value="Mo25"/>
</dbReference>
<dbReference type="GeneID" id="111435045"/>
<dbReference type="Pfam" id="PF08569">
    <property type="entry name" value="Mo25"/>
    <property type="match status" value="1"/>
</dbReference>
<proteinExistence type="inferred from homology"/>